<sequence length="289" mass="32031">MRLQSAFCFLLLWIVLLPVAGLASPRVVPSLRVMSYNIRLDVASDGPNRWDLRKDRVAGLLRYHTPDIVGVQEALPNQLADLAAALPAYSWYGPGRDDGQQRGEASAIFYRTDRFILLSKGTFWLSATPEAPGKGWDAAYPRVCSWVQLRDKASGRTFYHFNTHLDHVGATARREGTALILARMQQVAGSAPVLLTGDFNTAPASEPYQLIQNSGRLQDTELLTQTPHYGPEGTWATFEVAHGLGDRIDYVFASAPFSVLQHAHLTDSEKQFYLSDHLPVLAELAWPGK</sequence>
<dbReference type="GO" id="GO:0000175">
    <property type="term" value="F:3'-5'-RNA exonuclease activity"/>
    <property type="evidence" value="ECO:0007669"/>
    <property type="project" value="TreeGrafter"/>
</dbReference>
<dbReference type="PANTHER" id="PTHR12121">
    <property type="entry name" value="CARBON CATABOLITE REPRESSOR PROTEIN 4"/>
    <property type="match status" value="1"/>
</dbReference>
<keyword evidence="3" id="KW-1185">Reference proteome</keyword>
<gene>
    <name evidence="2" type="ORF">EI290_09960</name>
</gene>
<dbReference type="SUPFAM" id="SSF56219">
    <property type="entry name" value="DNase I-like"/>
    <property type="match status" value="1"/>
</dbReference>
<dbReference type="PANTHER" id="PTHR12121:SF36">
    <property type="entry name" value="ENDONUCLEASE_EXONUCLEASE_PHOSPHATASE DOMAIN-CONTAINING PROTEIN"/>
    <property type="match status" value="1"/>
</dbReference>
<dbReference type="AlphaFoldDB" id="A0A428JLY4"/>
<dbReference type="Gene3D" id="3.60.10.10">
    <property type="entry name" value="Endonuclease/exonuclease/phosphatase"/>
    <property type="match status" value="1"/>
</dbReference>
<accession>A0A428JLY4</accession>
<reference evidence="2 3" key="1">
    <citation type="submission" date="2018-12" db="EMBL/GenBank/DDBJ databases">
        <authorList>
            <person name="Feng G."/>
            <person name="Zhu H."/>
        </authorList>
    </citation>
    <scope>NUCLEOTIDE SEQUENCE [LARGE SCALE GENOMIC DNA]</scope>
    <source>
        <strain evidence="2 3">9PBR-2</strain>
    </source>
</reference>
<name>A0A428JLY4_9BACT</name>
<keyword evidence="2" id="KW-0540">Nuclease</keyword>
<dbReference type="OrthoDB" id="9793162at2"/>
<organism evidence="2 3">
    <name type="scientific">Hymenobacter metallilatus</name>
    <dbReference type="NCBI Taxonomy" id="2493666"/>
    <lineage>
        <taxon>Bacteria</taxon>
        <taxon>Pseudomonadati</taxon>
        <taxon>Bacteroidota</taxon>
        <taxon>Cytophagia</taxon>
        <taxon>Cytophagales</taxon>
        <taxon>Hymenobacteraceae</taxon>
        <taxon>Hymenobacter</taxon>
    </lineage>
</organism>
<dbReference type="GO" id="GO:0004519">
    <property type="term" value="F:endonuclease activity"/>
    <property type="evidence" value="ECO:0007669"/>
    <property type="project" value="UniProtKB-KW"/>
</dbReference>
<evidence type="ECO:0000313" key="3">
    <source>
        <dbReference type="Proteomes" id="UP000280066"/>
    </source>
</evidence>
<protein>
    <submittedName>
        <fullName evidence="2">Endonuclease/exonuclease/phosphatase family protein</fullName>
    </submittedName>
</protein>
<dbReference type="InterPro" id="IPR005135">
    <property type="entry name" value="Endo/exonuclease/phosphatase"/>
</dbReference>
<evidence type="ECO:0000259" key="1">
    <source>
        <dbReference type="Pfam" id="PF03372"/>
    </source>
</evidence>
<dbReference type="EMBL" id="RWIS01000005">
    <property type="protein sequence ID" value="RSK34017.1"/>
    <property type="molecule type" value="Genomic_DNA"/>
</dbReference>
<dbReference type="RefSeq" id="WP_125429239.1">
    <property type="nucleotide sequence ID" value="NZ_RWIS01000005.1"/>
</dbReference>
<feature type="domain" description="Endonuclease/exonuclease/phosphatase" evidence="1">
    <location>
        <begin position="34"/>
        <end position="277"/>
    </location>
</feature>
<dbReference type="InterPro" id="IPR036691">
    <property type="entry name" value="Endo/exonu/phosph_ase_sf"/>
</dbReference>
<keyword evidence="2" id="KW-0255">Endonuclease</keyword>
<evidence type="ECO:0000313" key="2">
    <source>
        <dbReference type="EMBL" id="RSK34017.1"/>
    </source>
</evidence>
<dbReference type="CDD" id="cd09083">
    <property type="entry name" value="EEP-1"/>
    <property type="match status" value="1"/>
</dbReference>
<dbReference type="Proteomes" id="UP000280066">
    <property type="component" value="Unassembled WGS sequence"/>
</dbReference>
<dbReference type="InterPro" id="IPR050410">
    <property type="entry name" value="CCR4/nocturin_mRNA_transcr"/>
</dbReference>
<proteinExistence type="predicted"/>
<comment type="caution">
    <text evidence="2">The sequence shown here is derived from an EMBL/GenBank/DDBJ whole genome shotgun (WGS) entry which is preliminary data.</text>
</comment>
<dbReference type="Pfam" id="PF03372">
    <property type="entry name" value="Exo_endo_phos"/>
    <property type="match status" value="1"/>
</dbReference>
<keyword evidence="2" id="KW-0269">Exonuclease</keyword>
<keyword evidence="2" id="KW-0378">Hydrolase</keyword>